<dbReference type="InterPro" id="IPR023210">
    <property type="entry name" value="NADP_OxRdtase_dom"/>
</dbReference>
<dbReference type="PROSITE" id="PS00062">
    <property type="entry name" value="ALDOKETO_REDUCTASE_2"/>
    <property type="match status" value="1"/>
</dbReference>
<dbReference type="Pfam" id="PF00248">
    <property type="entry name" value="Aldo_ket_red"/>
    <property type="match status" value="1"/>
</dbReference>
<dbReference type="InterPro" id="IPR050523">
    <property type="entry name" value="AKR_Detox_Biosynth"/>
</dbReference>
<dbReference type="GO" id="GO:0005829">
    <property type="term" value="C:cytosol"/>
    <property type="evidence" value="ECO:0007669"/>
    <property type="project" value="TreeGrafter"/>
</dbReference>
<dbReference type="InterPro" id="IPR018170">
    <property type="entry name" value="Aldo/ket_reductase_CS"/>
</dbReference>
<evidence type="ECO:0000313" key="2">
    <source>
        <dbReference type="EMBL" id="OYN88462.1"/>
    </source>
</evidence>
<protein>
    <submittedName>
        <fullName evidence="2">Alcohol dehydrogenase</fullName>
    </submittedName>
</protein>
<dbReference type="EMBL" id="NMVI01000012">
    <property type="protein sequence ID" value="OYN88462.1"/>
    <property type="molecule type" value="Genomic_DNA"/>
</dbReference>
<name>A0A255EGB8_9ACTN</name>
<reference evidence="2 3" key="1">
    <citation type="submission" date="2017-07" db="EMBL/GenBank/DDBJ databases">
        <title>Draft whole genome sequences of clinical Proprionibacteriaceae strains.</title>
        <authorList>
            <person name="Bernier A.-M."/>
            <person name="Bernard K."/>
            <person name="Domingo M.-C."/>
        </authorList>
    </citation>
    <scope>NUCLEOTIDE SEQUENCE [LARGE SCALE GENOMIC DNA]</scope>
    <source>
        <strain evidence="2 3">NML 160184</strain>
    </source>
</reference>
<dbReference type="CDD" id="cd19081">
    <property type="entry name" value="AKR_AKR9C1"/>
    <property type="match status" value="1"/>
</dbReference>
<dbReference type="Proteomes" id="UP000216533">
    <property type="component" value="Unassembled WGS sequence"/>
</dbReference>
<comment type="caution">
    <text evidence="2">The sequence shown here is derived from an EMBL/GenBank/DDBJ whole genome shotgun (WGS) entry which is preliminary data.</text>
</comment>
<gene>
    <name evidence="2" type="ORF">CGZ92_04285</name>
</gene>
<dbReference type="PANTHER" id="PTHR43364">
    <property type="entry name" value="NADH-SPECIFIC METHYLGLYOXAL REDUCTASE-RELATED"/>
    <property type="match status" value="1"/>
</dbReference>
<evidence type="ECO:0000313" key="3">
    <source>
        <dbReference type="Proteomes" id="UP000216533"/>
    </source>
</evidence>
<dbReference type="RefSeq" id="WP_094450154.1">
    <property type="nucleotide sequence ID" value="NZ_NMVI01000012.1"/>
</dbReference>
<dbReference type="AlphaFoldDB" id="A0A255EGB8"/>
<proteinExistence type="predicted"/>
<dbReference type="Gene3D" id="3.20.20.100">
    <property type="entry name" value="NADP-dependent oxidoreductase domain"/>
    <property type="match status" value="1"/>
</dbReference>
<evidence type="ECO:0000259" key="1">
    <source>
        <dbReference type="Pfam" id="PF00248"/>
    </source>
</evidence>
<accession>A0A255EGB8</accession>
<dbReference type="SUPFAM" id="SSF51430">
    <property type="entry name" value="NAD(P)-linked oxidoreductase"/>
    <property type="match status" value="1"/>
</dbReference>
<dbReference type="InterPro" id="IPR020471">
    <property type="entry name" value="AKR"/>
</dbReference>
<organism evidence="2 3">
    <name type="scientific">Parenemella sanctibonifatiensis</name>
    <dbReference type="NCBI Taxonomy" id="2016505"/>
    <lineage>
        <taxon>Bacteria</taxon>
        <taxon>Bacillati</taxon>
        <taxon>Actinomycetota</taxon>
        <taxon>Actinomycetes</taxon>
        <taxon>Propionibacteriales</taxon>
        <taxon>Propionibacteriaceae</taxon>
        <taxon>Parenemella</taxon>
    </lineage>
</organism>
<dbReference type="PANTHER" id="PTHR43364:SF6">
    <property type="entry name" value="OXIDOREDUCTASE-RELATED"/>
    <property type="match status" value="1"/>
</dbReference>
<dbReference type="InterPro" id="IPR036812">
    <property type="entry name" value="NAD(P)_OxRdtase_dom_sf"/>
</dbReference>
<dbReference type="PRINTS" id="PR00069">
    <property type="entry name" value="ALDKETRDTASE"/>
</dbReference>
<dbReference type="GO" id="GO:0016491">
    <property type="term" value="F:oxidoreductase activity"/>
    <property type="evidence" value="ECO:0007669"/>
    <property type="project" value="InterPro"/>
</dbReference>
<sequence length="319" mass="33999">MTANLQLGNSDLSIFPLVLGGNVFGFSADRDTSFRVLDAYAAGGGNLIDTADSYSAWAPGNVGGESETIIGEWLADRRPEGVYVATKVAQHPEFPGLAPDNVRRVADASLQRLQRDTIDLYYAHQDDPEVELAEVVAAFDGLVKEGKIRTIGLSNFTPERTLEWLRIAEETGAAKPVALQPHYNLVHRNEVEEQLIPVAAEQGLSLLPYFGLAAGFLTGKYRSTEDTGGGSKRAGGAAKYATEQGLAIIDALESIGNEHGASIASTALAWLRQQPTVLGPIASASKPEQVADLLASAKLELSDDEIAQLNAVSEWTPAN</sequence>
<feature type="domain" description="NADP-dependent oxidoreductase" evidence="1">
    <location>
        <begin position="16"/>
        <end position="313"/>
    </location>
</feature>